<sequence length="596" mass="66180">MTKQEVKNTDGGMFINQASDFQEIFTPEDFTREHKDIGRAIEDFIKGEIISRGEEIETLNIELSKMLMKKCGDLGFLGIDIPEQYGGLELDKINSAIVSEKFGYSAGSFAITELNSTGIGLLPVALFGTVEQKEKYLPGLASGELIGAFGLTEPEAGSDALNSQTTATLSEDGKYYLLNGSKQFITNAGFADIVFTYGKVDGKYFTAFIVEQKWEGVSTGEEENKMGYHGTSTRSYFFDNVRIPVENVLGEVGKGHVIALNALNMGRFKVGALCMGNAKSAFAEAVKYAKKRVQFGRALCEFGLIKEKISKMAIRLFAAESLAYRTAGLIQAKSEELACLSGDTGISTAKALKDYIVECSINKIYGSETEDFVVDEEVQIFGGYGYIKENHPELAYRNARINRIWEGTNEINRMVIVNTLSKKIGDGTCNLMQSFESVFEELEKLEPVDSDESGSLNAQTRLMQTAKKILTFVFGKAHQKYGKALREEQEIIGTISDIIIEIYAIESCLLRSQKMLKGKKIKKAVIPVEMTKVLFHDSFEKICFLAGILLQAMEDGAALEKDLKMFRKFMISLPINTVALRRNIADAMIQRGRYYF</sequence>
<evidence type="ECO:0000256" key="6">
    <source>
        <dbReference type="ARBA" id="ARBA00023002"/>
    </source>
</evidence>
<evidence type="ECO:0000259" key="10">
    <source>
        <dbReference type="Pfam" id="PF02770"/>
    </source>
</evidence>
<dbReference type="InterPro" id="IPR013786">
    <property type="entry name" value="AcylCoA_DH/ox_N"/>
</dbReference>
<dbReference type="InterPro" id="IPR006091">
    <property type="entry name" value="Acyl-CoA_Oxase/DH_mid-dom"/>
</dbReference>
<dbReference type="Proteomes" id="UP000422108">
    <property type="component" value="Chromosome"/>
</dbReference>
<keyword evidence="4 8" id="KW-0285">Flavoprotein</keyword>
<dbReference type="RefSeq" id="WP_155309455.1">
    <property type="nucleotide sequence ID" value="NZ_AP021879.1"/>
</dbReference>
<comment type="subunit">
    <text evidence="3">Homotetramer.</text>
</comment>
<dbReference type="Pfam" id="PF02770">
    <property type="entry name" value="Acyl-CoA_dh_M"/>
    <property type="match status" value="1"/>
</dbReference>
<feature type="domain" description="Acyl-CoA dehydrogenase/oxidase C-terminal" evidence="9">
    <location>
        <begin position="253"/>
        <end position="418"/>
    </location>
</feature>
<evidence type="ECO:0000313" key="13">
    <source>
        <dbReference type="EMBL" id="BBO88088.1"/>
    </source>
</evidence>
<dbReference type="EMBL" id="AP021879">
    <property type="protein sequence ID" value="BBO88088.1"/>
    <property type="molecule type" value="Genomic_DNA"/>
</dbReference>
<dbReference type="InterPro" id="IPR009100">
    <property type="entry name" value="AcylCoA_DH/oxidase_NM_dom_sf"/>
</dbReference>
<comment type="similarity">
    <text evidence="2 8">Belongs to the acyl-CoA dehydrogenase family.</text>
</comment>
<dbReference type="PANTHER" id="PTHR43884">
    <property type="entry name" value="ACYL-COA DEHYDROGENASE"/>
    <property type="match status" value="1"/>
</dbReference>
<reference evidence="13 14" key="1">
    <citation type="submission" date="2019-11" db="EMBL/GenBank/DDBJ databases">
        <title>Comparative genomics of hydrocarbon-degrading Desulfosarcina strains.</title>
        <authorList>
            <person name="Watanabe M."/>
            <person name="Kojima H."/>
            <person name="Fukui M."/>
        </authorList>
    </citation>
    <scope>NUCLEOTIDE SEQUENCE [LARGE SCALE GENOMIC DNA]</scope>
    <source>
        <strain evidence="14">oXyS1</strain>
    </source>
</reference>
<dbReference type="GO" id="GO:0003995">
    <property type="term" value="F:acyl-CoA dehydrogenase activity"/>
    <property type="evidence" value="ECO:0007669"/>
    <property type="project" value="TreeGrafter"/>
</dbReference>
<dbReference type="GO" id="GO:0050660">
    <property type="term" value="F:flavin adenine dinucleotide binding"/>
    <property type="evidence" value="ECO:0007669"/>
    <property type="project" value="InterPro"/>
</dbReference>
<evidence type="ECO:0000259" key="9">
    <source>
        <dbReference type="Pfam" id="PF00441"/>
    </source>
</evidence>
<dbReference type="PANTHER" id="PTHR43884:SF12">
    <property type="entry name" value="ISOVALERYL-COA DEHYDROGENASE, MITOCHONDRIAL-RELATED"/>
    <property type="match status" value="1"/>
</dbReference>
<evidence type="ECO:0000256" key="2">
    <source>
        <dbReference type="ARBA" id="ARBA00009347"/>
    </source>
</evidence>
<dbReference type="Pfam" id="PF00441">
    <property type="entry name" value="Acyl-CoA_dh_1"/>
    <property type="match status" value="1"/>
</dbReference>
<evidence type="ECO:0000259" key="12">
    <source>
        <dbReference type="Pfam" id="PF21263"/>
    </source>
</evidence>
<evidence type="ECO:0000259" key="11">
    <source>
        <dbReference type="Pfam" id="PF02771"/>
    </source>
</evidence>
<dbReference type="Pfam" id="PF02771">
    <property type="entry name" value="Acyl-CoA_dh_N"/>
    <property type="match status" value="1"/>
</dbReference>
<feature type="domain" description="Acyl-CoA oxidase/dehydrogenase middle" evidence="10">
    <location>
        <begin position="148"/>
        <end position="241"/>
    </location>
</feature>
<dbReference type="InterPro" id="IPR037069">
    <property type="entry name" value="AcylCoA_DH/ox_N_sf"/>
</dbReference>
<evidence type="ECO:0000256" key="1">
    <source>
        <dbReference type="ARBA" id="ARBA00001974"/>
    </source>
</evidence>
<accession>A0A5K8A6R6</accession>
<feature type="domain" description="Acyl-CoA dehydrogenase-like C-terminal" evidence="12">
    <location>
        <begin position="466"/>
        <end position="568"/>
    </location>
</feature>
<dbReference type="Gene3D" id="1.10.540.10">
    <property type="entry name" value="Acyl-CoA dehydrogenase/oxidase, N-terminal domain"/>
    <property type="match status" value="1"/>
</dbReference>
<dbReference type="InterPro" id="IPR049426">
    <property type="entry name" value="Acyl-CoA-dh-like_C"/>
</dbReference>
<gene>
    <name evidence="13" type="primary">fadE</name>
    <name evidence="13" type="ORF">DSCOOX_12680</name>
</gene>
<protein>
    <submittedName>
        <fullName evidence="13">Putative acyl-CoA dehydrogenase</fullName>
    </submittedName>
</protein>
<comment type="catalytic activity">
    <reaction evidence="7">
        <text>a 2,3-saturated acyl-CoA + A = a 2,3-dehydroacyl-CoA + AH2</text>
        <dbReference type="Rhea" id="RHEA:48608"/>
        <dbReference type="ChEBI" id="CHEBI:13193"/>
        <dbReference type="ChEBI" id="CHEBI:17499"/>
        <dbReference type="ChEBI" id="CHEBI:60015"/>
        <dbReference type="ChEBI" id="CHEBI:65111"/>
    </reaction>
</comment>
<keyword evidence="6 8" id="KW-0560">Oxidoreductase</keyword>
<dbReference type="AlphaFoldDB" id="A0A5K8A6R6"/>
<evidence type="ECO:0000313" key="14">
    <source>
        <dbReference type="Proteomes" id="UP000422108"/>
    </source>
</evidence>
<dbReference type="SUPFAM" id="SSF56645">
    <property type="entry name" value="Acyl-CoA dehydrogenase NM domain-like"/>
    <property type="match status" value="1"/>
</dbReference>
<evidence type="ECO:0000256" key="3">
    <source>
        <dbReference type="ARBA" id="ARBA00011881"/>
    </source>
</evidence>
<dbReference type="Gene3D" id="1.20.140.10">
    <property type="entry name" value="Butyryl-CoA Dehydrogenase, subunit A, domain 3"/>
    <property type="match status" value="2"/>
</dbReference>
<feature type="domain" description="Acyl-CoA dehydrogenase/oxidase N-terminal" evidence="11">
    <location>
        <begin position="31"/>
        <end position="144"/>
    </location>
</feature>
<dbReference type="FunFam" id="1.20.140.10:FF:000019">
    <property type="entry name" value="Acyl-CoA dehydrogenase"/>
    <property type="match status" value="1"/>
</dbReference>
<evidence type="ECO:0000256" key="4">
    <source>
        <dbReference type="ARBA" id="ARBA00022630"/>
    </source>
</evidence>
<dbReference type="Pfam" id="PF21263">
    <property type="entry name" value="Acyl-CoA-dh_C"/>
    <property type="match status" value="1"/>
</dbReference>
<keyword evidence="14" id="KW-1185">Reference proteome</keyword>
<organism evidence="13 14">
    <name type="scientific">Desulfosarcina ovata subsp. ovata</name>
    <dbReference type="NCBI Taxonomy" id="2752305"/>
    <lineage>
        <taxon>Bacteria</taxon>
        <taxon>Pseudomonadati</taxon>
        <taxon>Thermodesulfobacteriota</taxon>
        <taxon>Desulfobacteria</taxon>
        <taxon>Desulfobacterales</taxon>
        <taxon>Desulfosarcinaceae</taxon>
        <taxon>Desulfosarcina</taxon>
    </lineage>
</organism>
<dbReference type="InterPro" id="IPR036250">
    <property type="entry name" value="AcylCo_DH-like_C"/>
</dbReference>
<dbReference type="FunFam" id="1.10.540.10:FF:000001">
    <property type="entry name" value="Very long-chain-specific acyl-CoA dehydrogenase, mitochondrial"/>
    <property type="match status" value="1"/>
</dbReference>
<evidence type="ECO:0000256" key="7">
    <source>
        <dbReference type="ARBA" id="ARBA00052546"/>
    </source>
</evidence>
<dbReference type="Gene3D" id="2.40.110.10">
    <property type="entry name" value="Butyryl-CoA Dehydrogenase, subunit A, domain 2"/>
    <property type="match status" value="1"/>
</dbReference>
<dbReference type="InterPro" id="IPR046373">
    <property type="entry name" value="Acyl-CoA_Oxase/DH_mid-dom_sf"/>
</dbReference>
<keyword evidence="5 8" id="KW-0274">FAD</keyword>
<proteinExistence type="inferred from homology"/>
<dbReference type="SUPFAM" id="SSF47203">
    <property type="entry name" value="Acyl-CoA dehydrogenase C-terminal domain-like"/>
    <property type="match status" value="1"/>
</dbReference>
<dbReference type="InterPro" id="IPR009075">
    <property type="entry name" value="AcylCo_DH/oxidase_C"/>
</dbReference>
<evidence type="ECO:0000256" key="8">
    <source>
        <dbReference type="RuleBase" id="RU362125"/>
    </source>
</evidence>
<evidence type="ECO:0000256" key="5">
    <source>
        <dbReference type="ARBA" id="ARBA00022827"/>
    </source>
</evidence>
<name>A0A5K8A6R6_9BACT</name>
<comment type="cofactor">
    <cofactor evidence="1 8">
        <name>FAD</name>
        <dbReference type="ChEBI" id="CHEBI:57692"/>
    </cofactor>
</comment>